<accession>A0A3D8IYC2</accession>
<organism evidence="1 2">
    <name type="scientific">Helicobacter brantae</name>
    <dbReference type="NCBI Taxonomy" id="375927"/>
    <lineage>
        <taxon>Bacteria</taxon>
        <taxon>Pseudomonadati</taxon>
        <taxon>Campylobacterota</taxon>
        <taxon>Epsilonproteobacteria</taxon>
        <taxon>Campylobacterales</taxon>
        <taxon>Helicobacteraceae</taxon>
        <taxon>Helicobacter</taxon>
    </lineage>
</organism>
<dbReference type="EMBL" id="NXLV01000011">
    <property type="protein sequence ID" value="RDU70267.1"/>
    <property type="molecule type" value="Genomic_DNA"/>
</dbReference>
<dbReference type="RefSeq" id="WP_115569814.1">
    <property type="nucleotide sequence ID" value="NZ_NXLV01000011.1"/>
</dbReference>
<comment type="caution">
    <text evidence="1">The sequence shown here is derived from an EMBL/GenBank/DDBJ whole genome shotgun (WGS) entry which is preliminary data.</text>
</comment>
<dbReference type="Proteomes" id="UP000257045">
    <property type="component" value="Unassembled WGS sequence"/>
</dbReference>
<gene>
    <name evidence="1" type="ORF">CQA58_05960</name>
</gene>
<protein>
    <recommendedName>
        <fullName evidence="3">Outer membrane beta-barrel protein</fullName>
    </recommendedName>
</protein>
<dbReference type="Pfam" id="PF01856">
    <property type="entry name" value="HP_OMP"/>
    <property type="match status" value="1"/>
</dbReference>
<reference evidence="1 2" key="1">
    <citation type="submission" date="2018-04" db="EMBL/GenBank/DDBJ databases">
        <title>Novel Campyloabacter and Helicobacter Species and Strains.</title>
        <authorList>
            <person name="Mannion A.J."/>
            <person name="Shen Z."/>
            <person name="Fox J.G."/>
        </authorList>
    </citation>
    <scope>NUCLEOTIDE SEQUENCE [LARGE SCALE GENOMIC DNA]</scope>
    <source>
        <strain evidence="1 2">MIT 04-9366</strain>
    </source>
</reference>
<evidence type="ECO:0000313" key="2">
    <source>
        <dbReference type="Proteomes" id="UP000257045"/>
    </source>
</evidence>
<keyword evidence="2" id="KW-1185">Reference proteome</keyword>
<evidence type="ECO:0008006" key="3">
    <source>
        <dbReference type="Google" id="ProtNLM"/>
    </source>
</evidence>
<evidence type="ECO:0000313" key="1">
    <source>
        <dbReference type="EMBL" id="RDU70267.1"/>
    </source>
</evidence>
<dbReference type="AlphaFoldDB" id="A0A3D8IYC2"/>
<proteinExistence type="predicted"/>
<dbReference type="InterPro" id="IPR002718">
    <property type="entry name" value="OMP_Helicobacter"/>
</dbReference>
<sequence length="175" mass="19471">MLSEYQTPSAIFGSSLLSNESISFFSLQSQLGQILMFNRYFGLQHYANLELDFGGNSMWSNIYADVTYNLDLLLNTYNSDSFGSGLILGVGAGLKISSFKLALEDQSTKMADFIAKVNVGARLIFGRSFALDVIMRIPLLETQTGYYRTTSSGDKEFLKYKDYFSVAVNLTLGTF</sequence>
<name>A0A3D8IYC2_9HELI</name>